<accession>A0AAV4TT66</accession>
<organism evidence="1 2">
    <name type="scientific">Caerostris extrusa</name>
    <name type="common">Bark spider</name>
    <name type="synonym">Caerostris bankana</name>
    <dbReference type="NCBI Taxonomy" id="172846"/>
    <lineage>
        <taxon>Eukaryota</taxon>
        <taxon>Metazoa</taxon>
        <taxon>Ecdysozoa</taxon>
        <taxon>Arthropoda</taxon>
        <taxon>Chelicerata</taxon>
        <taxon>Arachnida</taxon>
        <taxon>Araneae</taxon>
        <taxon>Araneomorphae</taxon>
        <taxon>Entelegynae</taxon>
        <taxon>Araneoidea</taxon>
        <taxon>Araneidae</taxon>
        <taxon>Caerostris</taxon>
    </lineage>
</organism>
<protein>
    <recommendedName>
        <fullName evidence="3">Ycf15</fullName>
    </recommendedName>
</protein>
<dbReference type="Proteomes" id="UP001054945">
    <property type="component" value="Unassembled WGS sequence"/>
</dbReference>
<reference evidence="1 2" key="1">
    <citation type="submission" date="2021-06" db="EMBL/GenBank/DDBJ databases">
        <title>Caerostris extrusa draft genome.</title>
        <authorList>
            <person name="Kono N."/>
            <person name="Arakawa K."/>
        </authorList>
    </citation>
    <scope>NUCLEOTIDE SEQUENCE [LARGE SCALE GENOMIC DNA]</scope>
</reference>
<sequence length="83" mass="9673">MLRVKNWLEKDQRQRMEGTHLLVFIPIMSRALEKQQNKSKLEGTWFSSFSSFPILLAFEVTGNSEINLGHGEEKNVKQKTHTQ</sequence>
<evidence type="ECO:0008006" key="3">
    <source>
        <dbReference type="Google" id="ProtNLM"/>
    </source>
</evidence>
<gene>
    <name evidence="1" type="ORF">CEXT_187681</name>
</gene>
<dbReference type="AlphaFoldDB" id="A0AAV4TT66"/>
<proteinExistence type="predicted"/>
<comment type="caution">
    <text evidence="1">The sequence shown here is derived from an EMBL/GenBank/DDBJ whole genome shotgun (WGS) entry which is preliminary data.</text>
</comment>
<evidence type="ECO:0000313" key="2">
    <source>
        <dbReference type="Proteomes" id="UP001054945"/>
    </source>
</evidence>
<dbReference type="EMBL" id="BPLR01011655">
    <property type="protein sequence ID" value="GIY47982.1"/>
    <property type="molecule type" value="Genomic_DNA"/>
</dbReference>
<name>A0AAV4TT66_CAEEX</name>
<keyword evidence="2" id="KW-1185">Reference proteome</keyword>
<evidence type="ECO:0000313" key="1">
    <source>
        <dbReference type="EMBL" id="GIY47982.1"/>
    </source>
</evidence>